<keyword evidence="2 12" id="KW-0645">Protease</keyword>
<comment type="function">
    <text evidence="1">Metalloprotease.</text>
</comment>
<feature type="domain" description="Peptidase M12A" evidence="16">
    <location>
        <begin position="157"/>
        <end position="353"/>
    </location>
</feature>
<feature type="disulfide bond" evidence="11">
    <location>
        <begin position="440"/>
        <end position="474"/>
    </location>
</feature>
<feature type="binding site" evidence="12">
    <location>
        <position position="260"/>
    </location>
    <ligand>
        <name>Zn(2+)</name>
        <dbReference type="ChEBI" id="CHEBI:29105"/>
        <note>catalytic</note>
    </ligand>
</feature>
<dbReference type="Proteomes" id="UP001497623">
    <property type="component" value="Unassembled WGS sequence"/>
</dbReference>
<feature type="domain" description="ShKT" evidence="15">
    <location>
        <begin position="479"/>
        <end position="513"/>
    </location>
</feature>
<accession>A0AAV2PZU2</accession>
<evidence type="ECO:0000256" key="5">
    <source>
        <dbReference type="ARBA" id="ARBA00022801"/>
    </source>
</evidence>
<evidence type="ECO:0000256" key="7">
    <source>
        <dbReference type="ARBA" id="ARBA00023049"/>
    </source>
</evidence>
<dbReference type="InterPro" id="IPR006026">
    <property type="entry name" value="Peptidase_Metallo"/>
</dbReference>
<reference evidence="17 18" key="1">
    <citation type="submission" date="2024-05" db="EMBL/GenBank/DDBJ databases">
        <authorList>
            <person name="Wallberg A."/>
        </authorList>
    </citation>
    <scope>NUCLEOTIDE SEQUENCE [LARGE SCALE GENOMIC DNA]</scope>
</reference>
<dbReference type="Gene3D" id="3.40.390.10">
    <property type="entry name" value="Collagenase (Catalytic Domain)"/>
    <property type="match status" value="1"/>
</dbReference>
<evidence type="ECO:0000256" key="8">
    <source>
        <dbReference type="ARBA" id="ARBA00023145"/>
    </source>
</evidence>
<comment type="caution">
    <text evidence="17">The sequence shown here is derived from an EMBL/GenBank/DDBJ whole genome shotgun (WGS) entry which is preliminary data.</text>
</comment>
<name>A0AAV2PZU2_MEGNR</name>
<comment type="cofactor">
    <cofactor evidence="12 13">
        <name>Zn(2+)</name>
        <dbReference type="ChEBI" id="CHEBI:29105"/>
    </cofactor>
    <text evidence="12 13">Binds 1 zinc ion per subunit.</text>
</comment>
<sequence length="515" mass="57861">DRRKKNLLFMQTSSMAITDISMILCLTTVLPRSVNAFYIQKSSSLDPITSHGPNIQNDTNNETFPGPPANLLKEDLLLNTLDIFDQLNPSKSFLIDEDSVYDPKYIEESPPVALLTQKENLVDPTPIEKLIFEGDIILTSQDELWYLIGSGNPFVRSALSSKHKLWPNGVIPYTISDEYSDSNRNAIANAMDAFHERTCLRFIPKTDDHDDYVNIFKGSGCSSNVGRKAKGGRQIISLGKGCVGHGTILHELMHTVGFWHEQSRYDRDDYIDIEWDNIDAKRKFNFNKHNNVRTTSLGLAYDYNSLMHYRSHQFAMDSSRPTIIPKDPDAVIGNRKDFSELDLEGLNKLYDCSSKLTTTTSSTTKEPTNKEPTTKEPTTKEPTTKEPTTKEPTTKETTTKEPTTKETTTKEPTTKEPTTKKPTTTKPTTTTTTSAPDPSCKNSFSKCQTWADNGACENYALFMIKYCKHACDACDKASCTDDHASCAEWASQGHCSISPQFMLKYCQRSCDECEE</sequence>
<keyword evidence="10" id="KW-0325">Glycoprotein</keyword>
<dbReference type="InterPro" id="IPR034035">
    <property type="entry name" value="Astacin-like_dom"/>
</dbReference>
<dbReference type="GO" id="GO:0008270">
    <property type="term" value="F:zinc ion binding"/>
    <property type="evidence" value="ECO:0007669"/>
    <property type="project" value="UniProtKB-UniRule"/>
</dbReference>
<dbReference type="Pfam" id="PF01549">
    <property type="entry name" value="ShK"/>
    <property type="match status" value="2"/>
</dbReference>
<keyword evidence="8" id="KW-0865">Zymogen</keyword>
<evidence type="ECO:0000256" key="4">
    <source>
        <dbReference type="ARBA" id="ARBA00022729"/>
    </source>
</evidence>
<evidence type="ECO:0000313" key="18">
    <source>
        <dbReference type="Proteomes" id="UP001497623"/>
    </source>
</evidence>
<feature type="compositionally biased region" description="Basic and acidic residues" evidence="14">
    <location>
        <begin position="367"/>
        <end position="419"/>
    </location>
</feature>
<feature type="region of interest" description="Disordered" evidence="14">
    <location>
        <begin position="358"/>
        <end position="435"/>
    </location>
</feature>
<evidence type="ECO:0000313" key="17">
    <source>
        <dbReference type="EMBL" id="CAL4065943.1"/>
    </source>
</evidence>
<keyword evidence="9 11" id="KW-1015">Disulfide bond</keyword>
<gene>
    <name evidence="17" type="ORF">MNOR_LOCUS5190</name>
</gene>
<evidence type="ECO:0000256" key="13">
    <source>
        <dbReference type="RuleBase" id="RU361183"/>
    </source>
</evidence>
<dbReference type="GO" id="GO:0004222">
    <property type="term" value="F:metalloendopeptidase activity"/>
    <property type="evidence" value="ECO:0007669"/>
    <property type="project" value="UniProtKB-UniRule"/>
</dbReference>
<feature type="binding site" evidence="12">
    <location>
        <position position="250"/>
    </location>
    <ligand>
        <name>Zn(2+)</name>
        <dbReference type="ChEBI" id="CHEBI:29105"/>
        <note>catalytic</note>
    </ligand>
</feature>
<dbReference type="AlphaFoldDB" id="A0AAV2PZU2"/>
<evidence type="ECO:0000256" key="3">
    <source>
        <dbReference type="ARBA" id="ARBA00022723"/>
    </source>
</evidence>
<feature type="compositionally biased region" description="Low complexity" evidence="14">
    <location>
        <begin position="420"/>
        <end position="433"/>
    </location>
</feature>
<dbReference type="FunFam" id="3.40.390.10:FF:000015">
    <property type="entry name" value="Meprin A subunit"/>
    <property type="match status" value="1"/>
</dbReference>
<evidence type="ECO:0000256" key="2">
    <source>
        <dbReference type="ARBA" id="ARBA00022670"/>
    </source>
</evidence>
<dbReference type="SMART" id="SM00254">
    <property type="entry name" value="ShKT"/>
    <property type="match status" value="2"/>
</dbReference>
<dbReference type="InterPro" id="IPR001506">
    <property type="entry name" value="Peptidase_M12A"/>
</dbReference>
<feature type="domain" description="ShKT" evidence="15">
    <location>
        <begin position="440"/>
        <end position="474"/>
    </location>
</feature>
<dbReference type="EC" id="3.4.24.-" evidence="13"/>
<dbReference type="EMBL" id="CAXKWB010001970">
    <property type="protein sequence ID" value="CAL4065943.1"/>
    <property type="molecule type" value="Genomic_DNA"/>
</dbReference>
<evidence type="ECO:0000256" key="9">
    <source>
        <dbReference type="ARBA" id="ARBA00023157"/>
    </source>
</evidence>
<evidence type="ECO:0000256" key="6">
    <source>
        <dbReference type="ARBA" id="ARBA00022833"/>
    </source>
</evidence>
<keyword evidence="6 12" id="KW-0862">Zinc</keyword>
<feature type="non-terminal residue" evidence="17">
    <location>
        <position position="1"/>
    </location>
</feature>
<dbReference type="SMART" id="SM00235">
    <property type="entry name" value="ZnMc"/>
    <property type="match status" value="1"/>
</dbReference>
<comment type="caution">
    <text evidence="11">Lacks conserved residue(s) required for the propagation of feature annotation.</text>
</comment>
<keyword evidence="4" id="KW-0732">Signal</keyword>
<feature type="binding site" evidence="12">
    <location>
        <position position="254"/>
    </location>
    <ligand>
        <name>Zn(2+)</name>
        <dbReference type="ChEBI" id="CHEBI:29105"/>
        <note>catalytic</note>
    </ligand>
</feature>
<dbReference type="InterPro" id="IPR024079">
    <property type="entry name" value="MetalloPept_cat_dom_sf"/>
</dbReference>
<protein>
    <recommendedName>
        <fullName evidence="13">Metalloendopeptidase</fullName>
        <ecNumber evidence="13">3.4.24.-</ecNumber>
    </recommendedName>
</protein>
<feature type="disulfide bond" evidence="11">
    <location>
        <begin position="479"/>
        <end position="513"/>
    </location>
</feature>
<evidence type="ECO:0000259" key="15">
    <source>
        <dbReference type="PROSITE" id="PS51670"/>
    </source>
</evidence>
<dbReference type="Pfam" id="PF01400">
    <property type="entry name" value="Astacin"/>
    <property type="match status" value="1"/>
</dbReference>
<dbReference type="PROSITE" id="PS51864">
    <property type="entry name" value="ASTACIN"/>
    <property type="match status" value="1"/>
</dbReference>
<evidence type="ECO:0000256" key="11">
    <source>
        <dbReference type="PROSITE-ProRule" id="PRU01005"/>
    </source>
</evidence>
<keyword evidence="5 12" id="KW-0378">Hydrolase</keyword>
<dbReference type="PROSITE" id="PS51670">
    <property type="entry name" value="SHKT"/>
    <property type="match status" value="2"/>
</dbReference>
<dbReference type="PRINTS" id="PR00480">
    <property type="entry name" value="ASTACIN"/>
</dbReference>
<keyword evidence="7 12" id="KW-0482">Metalloprotease</keyword>
<evidence type="ECO:0000256" key="12">
    <source>
        <dbReference type="PROSITE-ProRule" id="PRU01211"/>
    </source>
</evidence>
<proteinExistence type="predicted"/>
<organism evidence="17 18">
    <name type="scientific">Meganyctiphanes norvegica</name>
    <name type="common">Northern krill</name>
    <name type="synonym">Thysanopoda norvegica</name>
    <dbReference type="NCBI Taxonomy" id="48144"/>
    <lineage>
        <taxon>Eukaryota</taxon>
        <taxon>Metazoa</taxon>
        <taxon>Ecdysozoa</taxon>
        <taxon>Arthropoda</taxon>
        <taxon>Crustacea</taxon>
        <taxon>Multicrustacea</taxon>
        <taxon>Malacostraca</taxon>
        <taxon>Eumalacostraca</taxon>
        <taxon>Eucarida</taxon>
        <taxon>Euphausiacea</taxon>
        <taxon>Euphausiidae</taxon>
        <taxon>Meganyctiphanes</taxon>
    </lineage>
</organism>
<evidence type="ECO:0000256" key="14">
    <source>
        <dbReference type="SAM" id="MobiDB-lite"/>
    </source>
</evidence>
<evidence type="ECO:0000256" key="1">
    <source>
        <dbReference type="ARBA" id="ARBA00002657"/>
    </source>
</evidence>
<dbReference type="InterPro" id="IPR003582">
    <property type="entry name" value="ShKT_dom"/>
</dbReference>
<feature type="active site" evidence="12">
    <location>
        <position position="251"/>
    </location>
</feature>
<keyword evidence="3 12" id="KW-0479">Metal-binding</keyword>
<evidence type="ECO:0000256" key="10">
    <source>
        <dbReference type="ARBA" id="ARBA00023180"/>
    </source>
</evidence>
<dbReference type="CDD" id="cd04280">
    <property type="entry name" value="ZnMc_astacin_like"/>
    <property type="match status" value="1"/>
</dbReference>
<dbReference type="PANTHER" id="PTHR10127:SF780">
    <property type="entry name" value="METALLOENDOPEPTIDASE"/>
    <property type="match status" value="1"/>
</dbReference>
<feature type="non-terminal residue" evidence="17">
    <location>
        <position position="515"/>
    </location>
</feature>
<evidence type="ECO:0000259" key="16">
    <source>
        <dbReference type="PROSITE" id="PS51864"/>
    </source>
</evidence>
<keyword evidence="18" id="KW-1185">Reference proteome</keyword>
<dbReference type="PANTHER" id="PTHR10127">
    <property type="entry name" value="DISCOIDIN, CUB, EGF, LAMININ , AND ZINC METALLOPROTEASE DOMAIN CONTAINING"/>
    <property type="match status" value="1"/>
</dbReference>
<dbReference type="GO" id="GO:0006508">
    <property type="term" value="P:proteolysis"/>
    <property type="evidence" value="ECO:0007669"/>
    <property type="project" value="UniProtKB-KW"/>
</dbReference>
<dbReference type="SUPFAM" id="SSF55486">
    <property type="entry name" value="Metalloproteases ('zincins'), catalytic domain"/>
    <property type="match status" value="1"/>
</dbReference>